<protein>
    <submittedName>
        <fullName evidence="2">NAD(P)H-dependent oxidoreductase</fullName>
    </submittedName>
</protein>
<dbReference type="EMBL" id="JAEACQ010000123">
    <property type="protein sequence ID" value="MBL7626139.1"/>
    <property type="molecule type" value="Genomic_DNA"/>
</dbReference>
<evidence type="ECO:0000259" key="1">
    <source>
        <dbReference type="Pfam" id="PF03358"/>
    </source>
</evidence>
<dbReference type="Pfam" id="PF03358">
    <property type="entry name" value="FMN_red"/>
    <property type="match status" value="1"/>
</dbReference>
<dbReference type="GO" id="GO:0005829">
    <property type="term" value="C:cytosol"/>
    <property type="evidence" value="ECO:0007669"/>
    <property type="project" value="TreeGrafter"/>
</dbReference>
<evidence type="ECO:0000313" key="3">
    <source>
        <dbReference type="Proteomes" id="UP000604475"/>
    </source>
</evidence>
<dbReference type="RefSeq" id="WP_202998797.1">
    <property type="nucleotide sequence ID" value="NZ_JADWYU010000102.1"/>
</dbReference>
<dbReference type="InterPro" id="IPR050712">
    <property type="entry name" value="NAD(P)H-dep_reductase"/>
</dbReference>
<dbReference type="InterPro" id="IPR005025">
    <property type="entry name" value="FMN_Rdtase-like_dom"/>
</dbReference>
<proteinExistence type="predicted"/>
<dbReference type="PANTHER" id="PTHR30543">
    <property type="entry name" value="CHROMATE REDUCTASE"/>
    <property type="match status" value="1"/>
</dbReference>
<dbReference type="PANTHER" id="PTHR30543:SF21">
    <property type="entry name" value="NAD(P)H-DEPENDENT FMN REDUCTASE LOT6"/>
    <property type="match status" value="1"/>
</dbReference>
<comment type="caution">
    <text evidence="2">The sequence shown here is derived from an EMBL/GenBank/DDBJ whole genome shotgun (WGS) entry which is preliminary data.</text>
</comment>
<dbReference type="GO" id="GO:0016491">
    <property type="term" value="F:oxidoreductase activity"/>
    <property type="evidence" value="ECO:0007669"/>
    <property type="project" value="InterPro"/>
</dbReference>
<name>A0A937REW4_9ACTN</name>
<feature type="domain" description="NADPH-dependent FMN reductase-like" evidence="1">
    <location>
        <begin position="7"/>
        <end position="152"/>
    </location>
</feature>
<accession>A0A937REW4</accession>
<dbReference type="GO" id="GO:0010181">
    <property type="term" value="F:FMN binding"/>
    <property type="evidence" value="ECO:0007669"/>
    <property type="project" value="TreeGrafter"/>
</dbReference>
<dbReference type="SUPFAM" id="SSF52218">
    <property type="entry name" value="Flavoproteins"/>
    <property type="match status" value="1"/>
</dbReference>
<sequence length="197" mass="21462">MWDDQLRLALIVASVREGRFATTVADWFAGEATTHPDFDVDVIDVREAMRTMVKDDPAVHSGAVELSPRLGVASRLDTADAFVVITPEYNHSYPAALKILIDAHHVEWAAKPVAFVAYGGLSGGLRAVEHLRAVFAELHATTLRDTVSFHGARARFGPDGQPHDPTGPTEAAKLLLDRLAWWAHALRAARATHPYAA</sequence>
<dbReference type="Gene3D" id="3.40.50.360">
    <property type="match status" value="1"/>
</dbReference>
<dbReference type="Proteomes" id="UP000604475">
    <property type="component" value="Unassembled WGS sequence"/>
</dbReference>
<dbReference type="InterPro" id="IPR029039">
    <property type="entry name" value="Flavoprotein-like_sf"/>
</dbReference>
<gene>
    <name evidence="2" type="ORF">I7412_02900</name>
</gene>
<reference evidence="2" key="1">
    <citation type="submission" date="2020-12" db="EMBL/GenBank/DDBJ databases">
        <title>Genomic characterization of non-nitrogen-fixing Frankia strains.</title>
        <authorList>
            <person name="Carlos-Shanley C."/>
            <person name="Guerra T."/>
            <person name="Hahn D."/>
        </authorList>
    </citation>
    <scope>NUCLEOTIDE SEQUENCE</scope>
    <source>
        <strain evidence="2">CN6</strain>
    </source>
</reference>
<evidence type="ECO:0000313" key="2">
    <source>
        <dbReference type="EMBL" id="MBL7626139.1"/>
    </source>
</evidence>
<organism evidence="2 3">
    <name type="scientific">Frankia nepalensis</name>
    <dbReference type="NCBI Taxonomy" id="1836974"/>
    <lineage>
        <taxon>Bacteria</taxon>
        <taxon>Bacillati</taxon>
        <taxon>Actinomycetota</taxon>
        <taxon>Actinomycetes</taxon>
        <taxon>Frankiales</taxon>
        <taxon>Frankiaceae</taxon>
        <taxon>Frankia</taxon>
    </lineage>
</organism>
<dbReference type="AlphaFoldDB" id="A0A937REW4"/>
<keyword evidence="3" id="KW-1185">Reference proteome</keyword>